<evidence type="ECO:0000313" key="6">
    <source>
        <dbReference type="EMBL" id="RLP74555.1"/>
    </source>
</evidence>
<dbReference type="InterPro" id="IPR000843">
    <property type="entry name" value="HTH_LacI"/>
</dbReference>
<accession>A0A3L7A3C8</accession>
<dbReference type="PROSITE" id="PS50932">
    <property type="entry name" value="HTH_LACI_2"/>
    <property type="match status" value="1"/>
</dbReference>
<dbReference type="SUPFAM" id="SSF47413">
    <property type="entry name" value="lambda repressor-like DNA-binding domains"/>
    <property type="match status" value="1"/>
</dbReference>
<comment type="caution">
    <text evidence="6">The sequence shown here is derived from an EMBL/GenBank/DDBJ whole genome shotgun (WGS) entry which is preliminary data.</text>
</comment>
<dbReference type="CDD" id="cd01392">
    <property type="entry name" value="HTH_LacI"/>
    <property type="match status" value="1"/>
</dbReference>
<evidence type="ECO:0000256" key="2">
    <source>
        <dbReference type="ARBA" id="ARBA00023125"/>
    </source>
</evidence>
<feature type="domain" description="HTH lacI-type" evidence="5">
    <location>
        <begin position="21"/>
        <end position="75"/>
    </location>
</feature>
<protein>
    <submittedName>
        <fullName evidence="6">LacI family transcriptional regulator</fullName>
    </submittedName>
</protein>
<dbReference type="PANTHER" id="PTHR30146:SF109">
    <property type="entry name" value="HTH-TYPE TRANSCRIPTIONAL REGULATOR GALS"/>
    <property type="match status" value="1"/>
</dbReference>
<proteinExistence type="predicted"/>
<dbReference type="AlphaFoldDB" id="A0A3L7A3C8"/>
<dbReference type="Pfam" id="PF00356">
    <property type="entry name" value="LacI"/>
    <property type="match status" value="1"/>
</dbReference>
<keyword evidence="2" id="KW-0238">DNA-binding</keyword>
<reference evidence="6 7" key="1">
    <citation type="submission" date="2018-10" db="EMBL/GenBank/DDBJ databases">
        <authorList>
            <person name="Li J."/>
        </authorList>
    </citation>
    <scope>NUCLEOTIDE SEQUENCE [LARGE SCALE GENOMIC DNA]</scope>
    <source>
        <strain evidence="6 7">IF 016277</strain>
    </source>
</reference>
<dbReference type="Gene3D" id="1.10.260.40">
    <property type="entry name" value="lambda repressor-like DNA-binding domains"/>
    <property type="match status" value="1"/>
</dbReference>
<name>A0A3L7A3C8_9MICO</name>
<evidence type="ECO:0000259" key="5">
    <source>
        <dbReference type="PROSITE" id="PS50932"/>
    </source>
</evidence>
<evidence type="ECO:0000256" key="3">
    <source>
        <dbReference type="ARBA" id="ARBA00023163"/>
    </source>
</evidence>
<evidence type="ECO:0000313" key="7">
    <source>
        <dbReference type="Proteomes" id="UP000272503"/>
    </source>
</evidence>
<dbReference type="Proteomes" id="UP000272503">
    <property type="component" value="Unassembled WGS sequence"/>
</dbReference>
<dbReference type="GO" id="GO:0000976">
    <property type="term" value="F:transcription cis-regulatory region binding"/>
    <property type="evidence" value="ECO:0007669"/>
    <property type="project" value="TreeGrafter"/>
</dbReference>
<dbReference type="InterPro" id="IPR046335">
    <property type="entry name" value="LacI/GalR-like_sensor"/>
</dbReference>
<gene>
    <name evidence="6" type="ORF">D9V32_12765</name>
</gene>
<sequence>MPSQRPERSTTKRGSATRSRLTSRDIALAAGVSQATVSNVLNRPEIVAPETLKRVNDVIESMNFVVNDSARTLRAGHSRALGVIALDLSNPFWGEVTRGIEATASQLGYSVLLGSSEEKLDKETRLLRLFEENRVEGILVSSVDIGSETLATLYEHGMKVVLLDQPDPAGTYSSVSLDQVQGARLAAQHLLEQGHRRIAFINIPHSVSWSRDRLQGLSEGIAAAGLDPAEVITEITIESMTAHAAEPAVETLLAGSPDVTAVLCANDMVALGVLKQLSERGVTVPRDLSVVGFDDSYFASMLSPALTTVRQHPFELGQTAAEMIIKATDGVVPESVLFDPELIVRQSVRNLTSAAG</sequence>
<dbReference type="SUPFAM" id="SSF53822">
    <property type="entry name" value="Periplasmic binding protein-like I"/>
    <property type="match status" value="1"/>
</dbReference>
<dbReference type="Gene3D" id="3.40.50.2300">
    <property type="match status" value="2"/>
</dbReference>
<dbReference type="EMBL" id="RCUX01000010">
    <property type="protein sequence ID" value="RLP74555.1"/>
    <property type="molecule type" value="Genomic_DNA"/>
</dbReference>
<dbReference type="PANTHER" id="PTHR30146">
    <property type="entry name" value="LACI-RELATED TRANSCRIPTIONAL REPRESSOR"/>
    <property type="match status" value="1"/>
</dbReference>
<dbReference type="CDD" id="cd06267">
    <property type="entry name" value="PBP1_LacI_sugar_binding-like"/>
    <property type="match status" value="1"/>
</dbReference>
<dbReference type="RefSeq" id="WP_121649303.1">
    <property type="nucleotide sequence ID" value="NZ_RCUX01000010.1"/>
</dbReference>
<dbReference type="OrthoDB" id="37081at2"/>
<dbReference type="InterPro" id="IPR028082">
    <property type="entry name" value="Peripla_BP_I"/>
</dbReference>
<feature type="region of interest" description="Disordered" evidence="4">
    <location>
        <begin position="1"/>
        <end position="20"/>
    </location>
</feature>
<keyword evidence="1" id="KW-0805">Transcription regulation</keyword>
<keyword evidence="3" id="KW-0804">Transcription</keyword>
<dbReference type="InterPro" id="IPR010982">
    <property type="entry name" value="Lambda_DNA-bd_dom_sf"/>
</dbReference>
<feature type="compositionally biased region" description="Basic and acidic residues" evidence="4">
    <location>
        <begin position="1"/>
        <end position="10"/>
    </location>
</feature>
<dbReference type="GO" id="GO:0003700">
    <property type="term" value="F:DNA-binding transcription factor activity"/>
    <property type="evidence" value="ECO:0007669"/>
    <property type="project" value="TreeGrafter"/>
</dbReference>
<organism evidence="6 7">
    <name type="scientific">Mycetocola tolaasinivorans</name>
    <dbReference type="NCBI Taxonomy" id="76635"/>
    <lineage>
        <taxon>Bacteria</taxon>
        <taxon>Bacillati</taxon>
        <taxon>Actinomycetota</taxon>
        <taxon>Actinomycetes</taxon>
        <taxon>Micrococcales</taxon>
        <taxon>Microbacteriaceae</taxon>
        <taxon>Mycetocola</taxon>
    </lineage>
</organism>
<dbReference type="SMART" id="SM00354">
    <property type="entry name" value="HTH_LACI"/>
    <property type="match status" value="1"/>
</dbReference>
<evidence type="ECO:0000256" key="4">
    <source>
        <dbReference type="SAM" id="MobiDB-lite"/>
    </source>
</evidence>
<dbReference type="Pfam" id="PF13377">
    <property type="entry name" value="Peripla_BP_3"/>
    <property type="match status" value="1"/>
</dbReference>
<keyword evidence="7" id="KW-1185">Reference proteome</keyword>
<evidence type="ECO:0000256" key="1">
    <source>
        <dbReference type="ARBA" id="ARBA00023015"/>
    </source>
</evidence>